<dbReference type="Gene3D" id="2.10.260.10">
    <property type="match status" value="1"/>
</dbReference>
<dbReference type="EMBL" id="BPQO01000023">
    <property type="protein sequence ID" value="GJD91038.1"/>
    <property type="molecule type" value="Genomic_DNA"/>
</dbReference>
<reference evidence="2" key="2">
    <citation type="submission" date="2021-08" db="EMBL/GenBank/DDBJ databases">
        <authorList>
            <person name="Tani A."/>
            <person name="Ola A."/>
            <person name="Ogura Y."/>
            <person name="Katsura K."/>
            <person name="Hayashi T."/>
        </authorList>
    </citation>
    <scope>NUCLEOTIDE SEQUENCE</scope>
    <source>
        <strain evidence="2">DSM 16372</strain>
    </source>
</reference>
<feature type="domain" description="SpoVT-AbrB" evidence="1">
    <location>
        <begin position="6"/>
        <end position="52"/>
    </location>
</feature>
<gene>
    <name evidence="2" type="ORF">BHAOGJBA_4584</name>
</gene>
<accession>A0AAV4ZT40</accession>
<sequence>MKLEVKRVGNSTGLILPKELLGQLNIAQGDWLYVTENADGSVRLSPYDPAFEKGMKIAEKAMKTYRNALSELAK</sequence>
<proteinExistence type="predicted"/>
<dbReference type="InterPro" id="IPR037914">
    <property type="entry name" value="SpoVT-AbrB_sf"/>
</dbReference>
<dbReference type="GO" id="GO:0003677">
    <property type="term" value="F:DNA binding"/>
    <property type="evidence" value="ECO:0007669"/>
    <property type="project" value="InterPro"/>
</dbReference>
<name>A0AAV4ZT40_9HYPH</name>
<dbReference type="SMART" id="SM00966">
    <property type="entry name" value="SpoVT_AbrB"/>
    <property type="match status" value="1"/>
</dbReference>
<evidence type="ECO:0000313" key="2">
    <source>
        <dbReference type="EMBL" id="GJD91038.1"/>
    </source>
</evidence>
<comment type="caution">
    <text evidence="2">The sequence shown here is derived from an EMBL/GenBank/DDBJ whole genome shotgun (WGS) entry which is preliminary data.</text>
</comment>
<dbReference type="Proteomes" id="UP001055247">
    <property type="component" value="Unassembled WGS sequence"/>
</dbReference>
<dbReference type="RefSeq" id="WP_066926744.1">
    <property type="nucleotide sequence ID" value="NZ_BPQO01000023.1"/>
</dbReference>
<protein>
    <recommendedName>
        <fullName evidence="1">SpoVT-AbrB domain-containing protein</fullName>
    </recommendedName>
</protein>
<dbReference type="NCBIfam" id="TIGR02609">
    <property type="entry name" value="doc_partner"/>
    <property type="match status" value="1"/>
</dbReference>
<keyword evidence="3" id="KW-1185">Reference proteome</keyword>
<dbReference type="InterPro" id="IPR007159">
    <property type="entry name" value="SpoVT-AbrB_dom"/>
</dbReference>
<dbReference type="InterPro" id="IPR013432">
    <property type="entry name" value="Doc_partner"/>
</dbReference>
<dbReference type="SUPFAM" id="SSF89447">
    <property type="entry name" value="AbrB/MazE/MraZ-like"/>
    <property type="match status" value="1"/>
</dbReference>
<evidence type="ECO:0000259" key="1">
    <source>
        <dbReference type="SMART" id="SM00966"/>
    </source>
</evidence>
<organism evidence="2 3">
    <name type="scientific">Methylobacterium hispanicum</name>
    <dbReference type="NCBI Taxonomy" id="270350"/>
    <lineage>
        <taxon>Bacteria</taxon>
        <taxon>Pseudomonadati</taxon>
        <taxon>Pseudomonadota</taxon>
        <taxon>Alphaproteobacteria</taxon>
        <taxon>Hyphomicrobiales</taxon>
        <taxon>Methylobacteriaceae</taxon>
        <taxon>Methylobacterium</taxon>
    </lineage>
</organism>
<dbReference type="Pfam" id="PF04014">
    <property type="entry name" value="MazE_antitoxin"/>
    <property type="match status" value="1"/>
</dbReference>
<dbReference type="AlphaFoldDB" id="A0AAV4ZT40"/>
<evidence type="ECO:0000313" key="3">
    <source>
        <dbReference type="Proteomes" id="UP001055247"/>
    </source>
</evidence>
<reference evidence="2" key="1">
    <citation type="journal article" date="2016" name="Front. Microbiol.">
        <title>Genome Sequence of the Piezophilic, Mesophilic Sulfate-Reducing Bacterium Desulfovibrio indicus J2T.</title>
        <authorList>
            <person name="Cao J."/>
            <person name="Maignien L."/>
            <person name="Shao Z."/>
            <person name="Alain K."/>
            <person name="Jebbar M."/>
        </authorList>
    </citation>
    <scope>NUCLEOTIDE SEQUENCE</scope>
    <source>
        <strain evidence="2">DSM 16372</strain>
    </source>
</reference>